<dbReference type="Proteomes" id="UP001280581">
    <property type="component" value="Unassembled WGS sequence"/>
</dbReference>
<keyword evidence="1" id="KW-0175">Coiled coil</keyword>
<feature type="compositionally biased region" description="Polar residues" evidence="2">
    <location>
        <begin position="147"/>
        <end position="158"/>
    </location>
</feature>
<feature type="region of interest" description="Disordered" evidence="2">
    <location>
        <begin position="1"/>
        <end position="91"/>
    </location>
</feature>
<organism evidence="3 4">
    <name type="scientific">Pseudopithomyces chartarum</name>
    <dbReference type="NCBI Taxonomy" id="1892770"/>
    <lineage>
        <taxon>Eukaryota</taxon>
        <taxon>Fungi</taxon>
        <taxon>Dikarya</taxon>
        <taxon>Ascomycota</taxon>
        <taxon>Pezizomycotina</taxon>
        <taxon>Dothideomycetes</taxon>
        <taxon>Pleosporomycetidae</taxon>
        <taxon>Pleosporales</taxon>
        <taxon>Massarineae</taxon>
        <taxon>Didymosphaeriaceae</taxon>
        <taxon>Pseudopithomyces</taxon>
    </lineage>
</organism>
<feature type="compositionally biased region" description="Basic and acidic residues" evidence="2">
    <location>
        <begin position="258"/>
        <end position="267"/>
    </location>
</feature>
<dbReference type="AlphaFoldDB" id="A0AAN6LU12"/>
<sequence>MEQQNQPAAEKEREEDKSPHSPSSVIKDGKQPRKEADDNPNSSETLSDPIVNTLLKRSQSAGSQPLARSASLKRAESRLGRQYANVQPKVNSRLEAQYIPESSQIRIPRFKRGSKDFSITKKRTSSIPEGEDPEWNVEDSAQEAESTDGSLTHRSSPMSEKYALSSHSEQYEDYFNQYREGSRDRTYGSESPLGNELERPRGRKVVKFEESMEPQGLTASSETGSLQPQINGPLGQEHGIEPLELAEDDCEDQIHVENQERRQKKQEVSGLAGNSSTRDRQQDLLRELREAQEIIKQKNVQITALKEAMQSKDSLKSLHLRDVEQLEEVTKTVSAQAQRIDELELQLRDAIDIKEVEHAVATGTHSANWHSVYQRGKKVNVAQEDEINHLKESVRKLEGYNAYLERELKESRAYGITQRDTADSLDDEQKRYRNLAESWKHEYEQQKLMREQGNVEEGTETKKLRVELHDKIAEYQALMPSKDDPDALERLGLMRKVNAQRALLEQATRHHEKLKKENALLEAEVEKCIATERELLEEIEHLKHGPRPHPRNILGRDNTEKILPEWNFRELAQRRKDAVSEFKTKQKEARDAKEAELKLMEKVREAKMGKWHPPKRRNFEDLQQKSSWERWDGKLWFETKASEDDYETAQRLGLMDEKKNKKGWSTQDWKGKSLSSMGLKSPFKEEH</sequence>
<feature type="region of interest" description="Disordered" evidence="2">
    <location>
        <begin position="644"/>
        <end position="687"/>
    </location>
</feature>
<comment type="caution">
    <text evidence="3">The sequence shown here is derived from an EMBL/GenBank/DDBJ whole genome shotgun (WGS) entry which is preliminary data.</text>
</comment>
<proteinExistence type="predicted"/>
<accession>A0AAN6LU12</accession>
<evidence type="ECO:0000313" key="3">
    <source>
        <dbReference type="EMBL" id="KAK3203774.1"/>
    </source>
</evidence>
<protein>
    <submittedName>
        <fullName evidence="3">Uncharacterized protein</fullName>
    </submittedName>
</protein>
<evidence type="ECO:0000256" key="2">
    <source>
        <dbReference type="SAM" id="MobiDB-lite"/>
    </source>
</evidence>
<feature type="compositionally biased region" description="Acidic residues" evidence="2">
    <location>
        <begin position="129"/>
        <end position="146"/>
    </location>
</feature>
<gene>
    <name evidence="3" type="ORF">GRF29_106g602916</name>
</gene>
<evidence type="ECO:0000256" key="1">
    <source>
        <dbReference type="SAM" id="Coils"/>
    </source>
</evidence>
<feature type="compositionally biased region" description="Low complexity" evidence="2">
    <location>
        <begin position="672"/>
        <end position="681"/>
    </location>
</feature>
<feature type="coiled-coil region" evidence="1">
    <location>
        <begin position="497"/>
        <end position="531"/>
    </location>
</feature>
<dbReference type="EMBL" id="WVTA01000010">
    <property type="protein sequence ID" value="KAK3203774.1"/>
    <property type="molecule type" value="Genomic_DNA"/>
</dbReference>
<keyword evidence="4" id="KW-1185">Reference proteome</keyword>
<feature type="compositionally biased region" description="Basic and acidic residues" evidence="2">
    <location>
        <begin position="27"/>
        <end position="37"/>
    </location>
</feature>
<feature type="region of interest" description="Disordered" evidence="2">
    <location>
        <begin position="258"/>
        <end position="281"/>
    </location>
</feature>
<name>A0AAN6LU12_9PLEO</name>
<feature type="region of interest" description="Disordered" evidence="2">
    <location>
        <begin position="107"/>
        <end position="237"/>
    </location>
</feature>
<reference evidence="3 4" key="1">
    <citation type="submission" date="2021-02" db="EMBL/GenBank/DDBJ databases">
        <title>Genome assembly of Pseudopithomyces chartarum.</title>
        <authorList>
            <person name="Jauregui R."/>
            <person name="Singh J."/>
            <person name="Voisey C."/>
        </authorList>
    </citation>
    <scope>NUCLEOTIDE SEQUENCE [LARGE SCALE GENOMIC DNA]</scope>
    <source>
        <strain evidence="3 4">AGR01</strain>
    </source>
</reference>
<evidence type="ECO:0000313" key="4">
    <source>
        <dbReference type="Proteomes" id="UP001280581"/>
    </source>
</evidence>
<feature type="compositionally biased region" description="Polar residues" evidence="2">
    <location>
        <begin position="217"/>
        <end position="230"/>
    </location>
</feature>
<feature type="compositionally biased region" description="Basic and acidic residues" evidence="2">
    <location>
        <begin position="9"/>
        <end position="19"/>
    </location>
</feature>
<feature type="compositionally biased region" description="Basic and acidic residues" evidence="2">
    <location>
        <begin position="196"/>
        <end position="210"/>
    </location>
</feature>